<sequence length="299" mass="32003">MYRVEKKNLVYAMSDKNKPALYAENGSTIVFETCDCFENQITSADTPFNELDWDRINPATGPVFVEGAEPGDILEVKIEKIQLADQGVMVTGPGLGVIGEELSENVIRIVPIRDGKAIFLEKIELPMNPMIGVIGTAPAGGESISCGTPDKHGGNMDSKVITEGTTLYLPVNVEGALLALGDLHAAMGDGEVSVCGVEIPGEVTVTVNVIKGKQWKVPMAKTEHALYTIASEKLLDDAATTATKNMVDFLETEAGLTKHDAIALLSIGGNLQISQVVDPLKTARFELPLSIVRQLKITI</sequence>
<gene>
    <name evidence="1" type="ORF">CVD27_13580</name>
</gene>
<dbReference type="Gene3D" id="2.40.10.120">
    <property type="match status" value="1"/>
</dbReference>
<dbReference type="Pfam" id="PF03069">
    <property type="entry name" value="FmdA_AmdA"/>
    <property type="match status" value="2"/>
</dbReference>
<dbReference type="InterPro" id="IPR004304">
    <property type="entry name" value="FmdA_AmdA"/>
</dbReference>
<dbReference type="OrthoDB" id="9811740at2"/>
<dbReference type="Gene3D" id="3.10.28.20">
    <property type="entry name" value="Acetamidase/Formamidase-like domains"/>
    <property type="match status" value="1"/>
</dbReference>
<reference evidence="1 2" key="1">
    <citation type="submission" date="2017-11" db="EMBL/GenBank/DDBJ databases">
        <title>Comparitive Functional Genomics of Dry Heat Resistant strains isolated from the Viking Spacecraft.</title>
        <authorList>
            <person name="Seuylemezian A."/>
            <person name="Cooper K."/>
            <person name="Vaishampayan P."/>
        </authorList>
    </citation>
    <scope>NUCLEOTIDE SEQUENCE [LARGE SCALE GENOMIC DNA]</scope>
    <source>
        <strain evidence="1 2">V32-6</strain>
    </source>
</reference>
<dbReference type="EMBL" id="PGVE01000052">
    <property type="protein sequence ID" value="PLS03698.1"/>
    <property type="molecule type" value="Genomic_DNA"/>
</dbReference>
<dbReference type="PANTHER" id="PTHR31891">
    <property type="entry name" value="FORMAMIDASE C869.04-RELATED"/>
    <property type="match status" value="1"/>
</dbReference>
<dbReference type="AlphaFoldDB" id="A0A2N5HDW3"/>
<organism evidence="1 2">
    <name type="scientific">Neobacillus cucumis</name>
    <dbReference type="NCBI Taxonomy" id="1740721"/>
    <lineage>
        <taxon>Bacteria</taxon>
        <taxon>Bacillati</taxon>
        <taxon>Bacillota</taxon>
        <taxon>Bacilli</taxon>
        <taxon>Bacillales</taxon>
        <taxon>Bacillaceae</taxon>
        <taxon>Neobacillus</taxon>
    </lineage>
</organism>
<protein>
    <submittedName>
        <fullName evidence="1">Acetamidase</fullName>
    </submittedName>
</protein>
<keyword evidence="2" id="KW-1185">Reference proteome</keyword>
<dbReference type="RefSeq" id="WP_101648445.1">
    <property type="nucleotide sequence ID" value="NZ_PGVE01000052.1"/>
</dbReference>
<dbReference type="SUPFAM" id="SSF141130">
    <property type="entry name" value="Acetamidase/Formamidase-like"/>
    <property type="match status" value="1"/>
</dbReference>
<evidence type="ECO:0000313" key="2">
    <source>
        <dbReference type="Proteomes" id="UP000234950"/>
    </source>
</evidence>
<dbReference type="Gene3D" id="2.60.120.580">
    <property type="entry name" value="Acetamidase/Formamidase-like domains"/>
    <property type="match status" value="1"/>
</dbReference>
<dbReference type="GO" id="GO:0016811">
    <property type="term" value="F:hydrolase activity, acting on carbon-nitrogen (but not peptide) bonds, in linear amides"/>
    <property type="evidence" value="ECO:0007669"/>
    <property type="project" value="InterPro"/>
</dbReference>
<dbReference type="Proteomes" id="UP000234950">
    <property type="component" value="Unassembled WGS sequence"/>
</dbReference>
<comment type="caution">
    <text evidence="1">The sequence shown here is derived from an EMBL/GenBank/DDBJ whole genome shotgun (WGS) entry which is preliminary data.</text>
</comment>
<name>A0A2N5HDW3_9BACI</name>
<proteinExistence type="predicted"/>
<dbReference type="PANTHER" id="PTHR31891:SF1">
    <property type="entry name" value="FORMAMIDASE C869.04-RELATED"/>
    <property type="match status" value="1"/>
</dbReference>
<accession>A0A2N5HDW3</accession>
<evidence type="ECO:0000313" key="1">
    <source>
        <dbReference type="EMBL" id="PLS03698.1"/>
    </source>
</evidence>